<evidence type="ECO:0000259" key="3">
    <source>
        <dbReference type="Pfam" id="PF13359"/>
    </source>
</evidence>
<dbReference type="InterPro" id="IPR027806">
    <property type="entry name" value="HARBI1_dom"/>
</dbReference>
<evidence type="ECO:0000313" key="4">
    <source>
        <dbReference type="EMBL" id="ELR04491.1"/>
    </source>
</evidence>
<evidence type="ECO:0000313" key="5">
    <source>
        <dbReference type="Proteomes" id="UP000011064"/>
    </source>
</evidence>
<gene>
    <name evidence="4" type="ORF">GMDG_09057</name>
</gene>
<feature type="non-terminal residue" evidence="4">
    <location>
        <position position="115"/>
    </location>
</feature>
<dbReference type="Pfam" id="PF13359">
    <property type="entry name" value="DDE_Tnp_4"/>
    <property type="match status" value="1"/>
</dbReference>
<feature type="domain" description="DDE Tnp4" evidence="3">
    <location>
        <begin position="43"/>
        <end position="111"/>
    </location>
</feature>
<comment type="cofactor">
    <cofactor evidence="1">
        <name>a divalent metal cation</name>
        <dbReference type="ChEBI" id="CHEBI:60240"/>
    </cofactor>
</comment>
<dbReference type="InParanoid" id="L8FXR7"/>
<proteinExistence type="predicted"/>
<dbReference type="GO" id="GO:0046872">
    <property type="term" value="F:metal ion binding"/>
    <property type="evidence" value="ECO:0007669"/>
    <property type="project" value="UniProtKB-KW"/>
</dbReference>
<sequence>MTFLYRLFEDCLAWHPLLTYSRLQGFATAIEAQGGGKRIWGFVDGTFHGFCHPQDYVRQRAVYSGHARQHGQKWQAIVGPDGIVWSLMGPWIGPVNDWRMWKVSGIERQLRTVME</sequence>
<keyword evidence="5" id="KW-1185">Reference proteome</keyword>
<reference evidence="5" key="1">
    <citation type="submission" date="2010-09" db="EMBL/GenBank/DDBJ databases">
        <title>The genome sequence of Geomyces destructans 20631-21.</title>
        <authorList>
            <consortium name="The Broad Institute Genome Sequencing Platform"/>
            <person name="Cuomo C.A."/>
            <person name="Blehert D.S."/>
            <person name="Lorch J.M."/>
            <person name="Young S.K."/>
            <person name="Zeng Q."/>
            <person name="Gargeya S."/>
            <person name="Fitzgerald M."/>
            <person name="Haas B."/>
            <person name="Abouelleil A."/>
            <person name="Alvarado L."/>
            <person name="Arachchi H.M."/>
            <person name="Berlin A."/>
            <person name="Brown A."/>
            <person name="Chapman S.B."/>
            <person name="Chen Z."/>
            <person name="Dunbar C."/>
            <person name="Freedman E."/>
            <person name="Gearin G."/>
            <person name="Gellesch M."/>
            <person name="Goldberg J."/>
            <person name="Griggs A."/>
            <person name="Gujja S."/>
            <person name="Heiman D."/>
            <person name="Howarth C."/>
            <person name="Larson L."/>
            <person name="Lui A."/>
            <person name="MacDonald P.J.P."/>
            <person name="Montmayeur A."/>
            <person name="Murphy C."/>
            <person name="Neiman D."/>
            <person name="Pearson M."/>
            <person name="Priest M."/>
            <person name="Roberts A."/>
            <person name="Saif S."/>
            <person name="Shea T."/>
            <person name="Shenoy N."/>
            <person name="Sisk P."/>
            <person name="Stolte C."/>
            <person name="Sykes S."/>
            <person name="Wortman J."/>
            <person name="Nusbaum C."/>
            <person name="Birren B."/>
        </authorList>
    </citation>
    <scope>NUCLEOTIDE SEQUENCE [LARGE SCALE GENOMIC DNA]</scope>
    <source>
        <strain evidence="5">ATCC MYA-4855 / 20631-21</strain>
    </source>
</reference>
<keyword evidence="2" id="KW-0479">Metal-binding</keyword>
<dbReference type="AlphaFoldDB" id="L8FXR7"/>
<evidence type="ECO:0000256" key="2">
    <source>
        <dbReference type="ARBA" id="ARBA00022723"/>
    </source>
</evidence>
<accession>L8FXR7</accession>
<dbReference type="Proteomes" id="UP000011064">
    <property type="component" value="Unassembled WGS sequence"/>
</dbReference>
<name>L8FXR7_PSED2</name>
<protein>
    <recommendedName>
        <fullName evidence="3">DDE Tnp4 domain-containing protein</fullName>
    </recommendedName>
</protein>
<dbReference type="STRING" id="658429.L8FXR7"/>
<evidence type="ECO:0000256" key="1">
    <source>
        <dbReference type="ARBA" id="ARBA00001968"/>
    </source>
</evidence>
<organism evidence="4 5">
    <name type="scientific">Pseudogymnoascus destructans (strain ATCC MYA-4855 / 20631-21)</name>
    <name type="common">Bat white-nose syndrome fungus</name>
    <name type="synonym">Geomyces destructans</name>
    <dbReference type="NCBI Taxonomy" id="658429"/>
    <lineage>
        <taxon>Eukaryota</taxon>
        <taxon>Fungi</taxon>
        <taxon>Dikarya</taxon>
        <taxon>Ascomycota</taxon>
        <taxon>Pezizomycotina</taxon>
        <taxon>Leotiomycetes</taxon>
        <taxon>Thelebolales</taxon>
        <taxon>Thelebolaceae</taxon>
        <taxon>Pseudogymnoascus</taxon>
    </lineage>
</organism>
<dbReference type="HOGENOM" id="CLU_2114752_0_0_1"/>
<dbReference type="EMBL" id="GL574985">
    <property type="protein sequence ID" value="ELR04491.1"/>
    <property type="molecule type" value="Genomic_DNA"/>
</dbReference>
<dbReference type="VEuPathDB" id="FungiDB:GMDG_09057"/>